<dbReference type="GO" id="GO:0033539">
    <property type="term" value="P:fatty acid beta-oxidation using acyl-CoA dehydrogenase"/>
    <property type="evidence" value="ECO:0007669"/>
    <property type="project" value="TreeGrafter"/>
</dbReference>
<keyword evidence="8" id="KW-1185">Reference proteome</keyword>
<protein>
    <recommendedName>
        <fullName evidence="9">Acyl-CoA dehydrogenase</fullName>
    </recommendedName>
</protein>
<feature type="domain" description="Acyl-CoA dehydrogenase/oxidase C-terminal" evidence="5">
    <location>
        <begin position="271"/>
        <end position="416"/>
    </location>
</feature>
<dbReference type="GO" id="GO:0050660">
    <property type="term" value="F:flavin adenine dinucleotide binding"/>
    <property type="evidence" value="ECO:0007669"/>
    <property type="project" value="InterPro"/>
</dbReference>
<evidence type="ECO:0000313" key="7">
    <source>
        <dbReference type="EMBL" id="CAF9910135.1"/>
    </source>
</evidence>
<evidence type="ECO:0000259" key="5">
    <source>
        <dbReference type="Pfam" id="PF00441"/>
    </source>
</evidence>
<dbReference type="SUPFAM" id="SSF56645">
    <property type="entry name" value="Acyl-CoA dehydrogenase NM domain-like"/>
    <property type="match status" value="1"/>
</dbReference>
<evidence type="ECO:0000256" key="4">
    <source>
        <dbReference type="ARBA" id="ARBA00022827"/>
    </source>
</evidence>
<dbReference type="GO" id="GO:0046359">
    <property type="term" value="P:butyrate catabolic process"/>
    <property type="evidence" value="ECO:0007669"/>
    <property type="project" value="TreeGrafter"/>
</dbReference>
<dbReference type="InterPro" id="IPR037069">
    <property type="entry name" value="AcylCoA_DH/ox_N_sf"/>
</dbReference>
<dbReference type="Gene3D" id="1.10.540.10">
    <property type="entry name" value="Acyl-CoA dehydrogenase/oxidase, N-terminal domain"/>
    <property type="match status" value="1"/>
</dbReference>
<dbReference type="CDD" id="cd00567">
    <property type="entry name" value="ACAD"/>
    <property type="match status" value="1"/>
</dbReference>
<evidence type="ECO:0000259" key="6">
    <source>
        <dbReference type="Pfam" id="PF02771"/>
    </source>
</evidence>
<comment type="caution">
    <text evidence="7">The sequence shown here is derived from an EMBL/GenBank/DDBJ whole genome shotgun (WGS) entry which is preliminary data.</text>
</comment>
<dbReference type="Gene3D" id="1.20.140.10">
    <property type="entry name" value="Butyryl-CoA Dehydrogenase, subunit A, domain 3"/>
    <property type="match status" value="1"/>
</dbReference>
<comment type="similarity">
    <text evidence="2">Belongs to the acyl-CoA dehydrogenase family.</text>
</comment>
<dbReference type="OrthoDB" id="10016597at2759"/>
<keyword evidence="4" id="KW-0274">FAD</keyword>
<proteinExistence type="inferred from homology"/>
<dbReference type="Proteomes" id="UP000664521">
    <property type="component" value="Unassembled WGS sequence"/>
</dbReference>
<organism evidence="7 8">
    <name type="scientific">Heterodermia speciosa</name>
    <dbReference type="NCBI Taxonomy" id="116794"/>
    <lineage>
        <taxon>Eukaryota</taxon>
        <taxon>Fungi</taxon>
        <taxon>Dikarya</taxon>
        <taxon>Ascomycota</taxon>
        <taxon>Pezizomycotina</taxon>
        <taxon>Lecanoromycetes</taxon>
        <taxon>OSLEUM clade</taxon>
        <taxon>Lecanoromycetidae</taxon>
        <taxon>Caliciales</taxon>
        <taxon>Physciaceae</taxon>
        <taxon>Heterodermia</taxon>
    </lineage>
</organism>
<evidence type="ECO:0000256" key="2">
    <source>
        <dbReference type="ARBA" id="ARBA00009347"/>
    </source>
</evidence>
<dbReference type="InterPro" id="IPR013786">
    <property type="entry name" value="AcylCoA_DH/ox_N"/>
</dbReference>
<dbReference type="GO" id="GO:0003995">
    <property type="term" value="F:acyl-CoA dehydrogenase activity"/>
    <property type="evidence" value="ECO:0007669"/>
    <property type="project" value="TreeGrafter"/>
</dbReference>
<reference evidence="7" key="1">
    <citation type="submission" date="2021-03" db="EMBL/GenBank/DDBJ databases">
        <authorList>
            <person name="Tagirdzhanova G."/>
        </authorList>
    </citation>
    <scope>NUCLEOTIDE SEQUENCE</scope>
</reference>
<dbReference type="SUPFAM" id="SSF47203">
    <property type="entry name" value="Acyl-CoA dehydrogenase C-terminal domain-like"/>
    <property type="match status" value="1"/>
</dbReference>
<accession>A0A8H3I7C9</accession>
<evidence type="ECO:0000256" key="1">
    <source>
        <dbReference type="ARBA" id="ARBA00001974"/>
    </source>
</evidence>
<name>A0A8H3I7C9_9LECA</name>
<dbReference type="InterPro" id="IPR036250">
    <property type="entry name" value="AcylCo_DH-like_C"/>
</dbReference>
<evidence type="ECO:0000313" key="8">
    <source>
        <dbReference type="Proteomes" id="UP000664521"/>
    </source>
</evidence>
<keyword evidence="3" id="KW-0285">Flavoprotein</keyword>
<dbReference type="Pfam" id="PF00441">
    <property type="entry name" value="Acyl-CoA_dh_1"/>
    <property type="match status" value="1"/>
</dbReference>
<dbReference type="Gene3D" id="2.40.110.10">
    <property type="entry name" value="Butyryl-CoA Dehydrogenase, subunit A, domain 2"/>
    <property type="match status" value="1"/>
</dbReference>
<dbReference type="InterPro" id="IPR009100">
    <property type="entry name" value="AcylCoA_DH/oxidase_NM_dom_sf"/>
</dbReference>
<dbReference type="EMBL" id="CAJPDS010000008">
    <property type="protein sequence ID" value="CAF9910135.1"/>
    <property type="molecule type" value="Genomic_DNA"/>
</dbReference>
<dbReference type="PANTHER" id="PTHR43884">
    <property type="entry name" value="ACYL-COA DEHYDROGENASE"/>
    <property type="match status" value="1"/>
</dbReference>
<dbReference type="AlphaFoldDB" id="A0A8H3I7C9"/>
<evidence type="ECO:0000256" key="3">
    <source>
        <dbReference type="ARBA" id="ARBA00022630"/>
    </source>
</evidence>
<evidence type="ECO:0008006" key="9">
    <source>
        <dbReference type="Google" id="ProtNLM"/>
    </source>
</evidence>
<feature type="domain" description="Acyl-CoA dehydrogenase/oxidase N-terminal" evidence="6">
    <location>
        <begin position="8"/>
        <end position="122"/>
    </location>
</feature>
<sequence length="444" mass="47232">MIDFSLSPAQAAVSKNTREFAAALLKDARSKYVTIPNGPERFQSTRPIIEQATALGLTKGFIPPALGGTSGSLVDSCLAVEELYAVEPSVALTLLANGLGLTPLILGGSPEQQREFLAPFLTSSGSPLASLVFSEPGGSANFFEPGGKGMQTTASFDDSKQEWILNGDKIWGTNCAGWDFNGADLQVVACRSVVPESASTPTLTPHSDSAMLLLVTRDLINRNSAGSYTVIRHIETPGHTACSGPHIRFSNLRVPASCVLAAPGSLAAQTLINATFTSSAVIVGAMSVGVMRAVFESAYHFARTHNAGGSTDSLLERQSVADLLIDIKMRVEAARTLTWKAAHGLQSRQHGAEELAHEAKIWCSEAAVRCCTDAMKVVGISSYSQEYPLQTYMADALVLPIFDGGNVGIRRRQIQRLFLEKGYEPWAASLGAREEANGAEKEGD</sequence>
<dbReference type="InterPro" id="IPR009075">
    <property type="entry name" value="AcylCo_DH/oxidase_C"/>
</dbReference>
<dbReference type="Pfam" id="PF02771">
    <property type="entry name" value="Acyl-CoA_dh_N"/>
    <property type="match status" value="1"/>
</dbReference>
<dbReference type="InterPro" id="IPR046373">
    <property type="entry name" value="Acyl-CoA_Oxase/DH_mid-dom_sf"/>
</dbReference>
<dbReference type="PANTHER" id="PTHR43884:SF12">
    <property type="entry name" value="ISOVALERYL-COA DEHYDROGENASE, MITOCHONDRIAL-RELATED"/>
    <property type="match status" value="1"/>
</dbReference>
<comment type="cofactor">
    <cofactor evidence="1">
        <name>FAD</name>
        <dbReference type="ChEBI" id="CHEBI:57692"/>
    </cofactor>
</comment>
<gene>
    <name evidence="7" type="ORF">HETSPECPRED_009622</name>
</gene>